<evidence type="ECO:0000256" key="5">
    <source>
        <dbReference type="ARBA" id="ARBA00035353"/>
    </source>
</evidence>
<dbReference type="InterPro" id="IPR025755">
    <property type="entry name" value="Ribos_uL4_C_dom"/>
</dbReference>
<dbReference type="EMBL" id="CAJJDM010000145">
    <property type="protein sequence ID" value="CAD8109596.1"/>
    <property type="molecule type" value="Genomic_DNA"/>
</dbReference>
<keyword evidence="2" id="KW-0689">Ribosomal protein</keyword>
<dbReference type="PANTHER" id="PTHR19431">
    <property type="entry name" value="60S RIBOSOMAL PROTEIN L4"/>
    <property type="match status" value="1"/>
</dbReference>
<name>A0A8S1Q1U3_PARPR</name>
<dbReference type="GO" id="GO:1990904">
    <property type="term" value="C:ribonucleoprotein complex"/>
    <property type="evidence" value="ECO:0007669"/>
    <property type="project" value="UniProtKB-KW"/>
</dbReference>
<feature type="domain" description="Large ribosomal subunit protein uL4 C-terminal" evidence="6">
    <location>
        <begin position="278"/>
        <end position="351"/>
    </location>
</feature>
<evidence type="ECO:0000256" key="1">
    <source>
        <dbReference type="ARBA" id="ARBA00010528"/>
    </source>
</evidence>
<evidence type="ECO:0000259" key="6">
    <source>
        <dbReference type="Pfam" id="PF14374"/>
    </source>
</evidence>
<gene>
    <name evidence="7" type="ORF">PPRIM_AZ9-3.1.T1410066</name>
</gene>
<evidence type="ECO:0000313" key="8">
    <source>
        <dbReference type="Proteomes" id="UP000688137"/>
    </source>
</evidence>
<keyword evidence="8" id="KW-1185">Reference proteome</keyword>
<comment type="caution">
    <text evidence="7">The sequence shown here is derived from an EMBL/GenBank/DDBJ whole genome shotgun (WGS) entry which is preliminary data.</text>
</comment>
<dbReference type="InterPro" id="IPR045240">
    <property type="entry name" value="Ribosomal_uL4_euk/arch"/>
</dbReference>
<dbReference type="AlphaFoldDB" id="A0A8S1Q1U3"/>
<proteinExistence type="inferred from homology"/>
<dbReference type="GO" id="GO:0005840">
    <property type="term" value="C:ribosome"/>
    <property type="evidence" value="ECO:0007669"/>
    <property type="project" value="UniProtKB-KW"/>
</dbReference>
<evidence type="ECO:0000256" key="3">
    <source>
        <dbReference type="ARBA" id="ARBA00023274"/>
    </source>
</evidence>
<sequence>MTSVPLVSVFSADDSSKVTAKHIPLPAVFQTPIRPDIVSFVHTNIAKNRRQAHAVNPQAGMQHSAESWGTGRAVARIPRVSGSGTHRSGQAAFGNQCRKGRMSLPIKVWRRWHRRVNIKQKRHAAATAVAATGIVPLVLARGHRISQVPQIPLVVEDKIESYEKTTDALNFLKRFGAFEDVQKVVSTKVVRAGISKQRGKKYRVRKGPLVVYFNENAKLLKAFRNVPGVEVVNVTRLNLLQLAPGGQLGRFVIWTQSAFAHLDKLFGTYRYSSIIKDGYQLLRPLITNPDLARIINSNQVQEKVQPAKTTKVLHEVQKKNPLKNTKAMDRLNPYAKKQRVAAAAAIKANTKGTKKIKKNKALKKASRAAYNKVAASLNDATKAAVQEEQDIKVKYFSVQKGAAQTE</sequence>
<dbReference type="GO" id="GO:0003735">
    <property type="term" value="F:structural constituent of ribosome"/>
    <property type="evidence" value="ECO:0007669"/>
    <property type="project" value="InterPro"/>
</dbReference>
<dbReference type="Pfam" id="PF14374">
    <property type="entry name" value="Ribos_L4_asso_C"/>
    <property type="match status" value="1"/>
</dbReference>
<keyword evidence="3" id="KW-0687">Ribonucleoprotein</keyword>
<reference evidence="7" key="1">
    <citation type="submission" date="2021-01" db="EMBL/GenBank/DDBJ databases">
        <authorList>
            <consortium name="Genoscope - CEA"/>
            <person name="William W."/>
        </authorList>
    </citation>
    <scope>NUCLEOTIDE SEQUENCE</scope>
</reference>
<evidence type="ECO:0000313" key="7">
    <source>
        <dbReference type="EMBL" id="CAD8109596.1"/>
    </source>
</evidence>
<evidence type="ECO:0000256" key="4">
    <source>
        <dbReference type="ARBA" id="ARBA00035244"/>
    </source>
</evidence>
<accession>A0A8S1Q1U3</accession>
<dbReference type="GO" id="GO:0006412">
    <property type="term" value="P:translation"/>
    <property type="evidence" value="ECO:0007669"/>
    <property type="project" value="InterPro"/>
</dbReference>
<dbReference type="Proteomes" id="UP000688137">
    <property type="component" value="Unassembled WGS sequence"/>
</dbReference>
<dbReference type="OMA" id="DYLEFEN"/>
<comment type="similarity">
    <text evidence="1">Belongs to the universal ribosomal protein uL4 family.</text>
</comment>
<dbReference type="FunFam" id="3.40.1370.10:FF:000011">
    <property type="entry name" value="50S ribosomal protein L4"/>
    <property type="match status" value="1"/>
</dbReference>
<protein>
    <recommendedName>
        <fullName evidence="4">Large ribosomal subunit protein uL4</fullName>
    </recommendedName>
    <alternativeName>
        <fullName evidence="5">60S ribosomal protein L4</fullName>
    </alternativeName>
</protein>
<dbReference type="InterPro" id="IPR002136">
    <property type="entry name" value="Ribosomal_uL4"/>
</dbReference>
<dbReference type="Pfam" id="PF00573">
    <property type="entry name" value="Ribosomal_L4"/>
    <property type="match status" value="1"/>
</dbReference>
<organism evidence="7 8">
    <name type="scientific">Paramecium primaurelia</name>
    <dbReference type="NCBI Taxonomy" id="5886"/>
    <lineage>
        <taxon>Eukaryota</taxon>
        <taxon>Sar</taxon>
        <taxon>Alveolata</taxon>
        <taxon>Ciliophora</taxon>
        <taxon>Intramacronucleata</taxon>
        <taxon>Oligohymenophorea</taxon>
        <taxon>Peniculida</taxon>
        <taxon>Parameciidae</taxon>
        <taxon>Paramecium</taxon>
    </lineage>
</organism>
<evidence type="ECO:0000256" key="2">
    <source>
        <dbReference type="ARBA" id="ARBA00022980"/>
    </source>
</evidence>